<accession>A0A9N8W0X6</accession>
<reference evidence="1" key="1">
    <citation type="submission" date="2021-06" db="EMBL/GenBank/DDBJ databases">
        <authorList>
            <person name="Kallberg Y."/>
            <person name="Tangrot J."/>
            <person name="Rosling A."/>
        </authorList>
    </citation>
    <scope>NUCLEOTIDE SEQUENCE</scope>
    <source>
        <strain evidence="1">FL966</strain>
    </source>
</reference>
<keyword evidence="2" id="KW-1185">Reference proteome</keyword>
<name>A0A9N8W0X6_9GLOM</name>
<comment type="caution">
    <text evidence="1">The sequence shown here is derived from an EMBL/GenBank/DDBJ whole genome shotgun (WGS) entry which is preliminary data.</text>
</comment>
<gene>
    <name evidence="1" type="ORF">CPELLU_LOCUS897</name>
</gene>
<evidence type="ECO:0000313" key="2">
    <source>
        <dbReference type="Proteomes" id="UP000789759"/>
    </source>
</evidence>
<protein>
    <submittedName>
        <fullName evidence="1">15742_t:CDS:1</fullName>
    </submittedName>
</protein>
<feature type="non-terminal residue" evidence="1">
    <location>
        <position position="54"/>
    </location>
</feature>
<evidence type="ECO:0000313" key="1">
    <source>
        <dbReference type="EMBL" id="CAG8467160.1"/>
    </source>
</evidence>
<dbReference type="EMBL" id="CAJVQA010000301">
    <property type="protein sequence ID" value="CAG8467160.1"/>
    <property type="molecule type" value="Genomic_DNA"/>
</dbReference>
<sequence length="54" mass="6007">MIQPADLSINRNNLLIISSYEDKSLTLSSYNNTNSTNIQKIDDISFAISNASKE</sequence>
<dbReference type="Proteomes" id="UP000789759">
    <property type="component" value="Unassembled WGS sequence"/>
</dbReference>
<organism evidence="1 2">
    <name type="scientific">Cetraspora pellucida</name>
    <dbReference type="NCBI Taxonomy" id="1433469"/>
    <lineage>
        <taxon>Eukaryota</taxon>
        <taxon>Fungi</taxon>
        <taxon>Fungi incertae sedis</taxon>
        <taxon>Mucoromycota</taxon>
        <taxon>Glomeromycotina</taxon>
        <taxon>Glomeromycetes</taxon>
        <taxon>Diversisporales</taxon>
        <taxon>Gigasporaceae</taxon>
        <taxon>Cetraspora</taxon>
    </lineage>
</organism>
<dbReference type="AlphaFoldDB" id="A0A9N8W0X6"/>
<proteinExistence type="predicted"/>